<dbReference type="Gene3D" id="3.90.700.10">
    <property type="entry name" value="Succinate dehydrogenase/fumarate reductase flavoprotein, catalytic domain"/>
    <property type="match status" value="1"/>
</dbReference>
<gene>
    <name evidence="8" type="ORF">CE91St30_03970</name>
</gene>
<proteinExistence type="predicted"/>
<keyword evidence="9" id="KW-1185">Reference proteome</keyword>
<evidence type="ECO:0000256" key="6">
    <source>
        <dbReference type="SAM" id="SignalP"/>
    </source>
</evidence>
<dbReference type="InterPro" id="IPR027477">
    <property type="entry name" value="Succ_DH/fumarate_Rdtase_cat_sf"/>
</dbReference>
<dbReference type="PROSITE" id="PS51318">
    <property type="entry name" value="TAT"/>
    <property type="match status" value="1"/>
</dbReference>
<feature type="chain" id="PRO_5046574915" evidence="6">
    <location>
        <begin position="24"/>
        <end position="582"/>
    </location>
</feature>
<dbReference type="RefSeq" id="WP_244411556.1">
    <property type="nucleotide sequence ID" value="NZ_AP025564.1"/>
</dbReference>
<reference evidence="8 9" key="1">
    <citation type="submission" date="2022-01" db="EMBL/GenBank/DDBJ databases">
        <title>Novel bile acid biosynthetic pathways are enriched in the microbiome of centenarians.</title>
        <authorList>
            <person name="Sato Y."/>
            <person name="Atarashi K."/>
            <person name="Plichta R.D."/>
            <person name="Arai Y."/>
            <person name="Sasajima S."/>
            <person name="Kearney M.S."/>
            <person name="Suda W."/>
            <person name="Takeshita K."/>
            <person name="Sasaki T."/>
            <person name="Okamoto S."/>
            <person name="Skelly N.A."/>
            <person name="Okamura Y."/>
            <person name="Vlamakis H."/>
            <person name="Li Y."/>
            <person name="Tanoue T."/>
            <person name="Takei H."/>
            <person name="Nittono H."/>
            <person name="Narushima S."/>
            <person name="Irie J."/>
            <person name="Itoh H."/>
            <person name="Moriya K."/>
            <person name="Sugiura Y."/>
            <person name="Suematsu M."/>
            <person name="Moritoki N."/>
            <person name="Shibata S."/>
            <person name="Littman R.D."/>
            <person name="Fischbach A.M."/>
            <person name="Uwamino Y."/>
            <person name="Inoue T."/>
            <person name="Honda A."/>
            <person name="Hattori M."/>
            <person name="Murai T."/>
            <person name="Xavier J.R."/>
            <person name="Hirose N."/>
            <person name="Honda K."/>
        </authorList>
    </citation>
    <scope>NUCLEOTIDE SEQUENCE [LARGE SCALE GENOMIC DNA]</scope>
    <source>
        <strain evidence="8 9">CE91-St30</strain>
    </source>
</reference>
<name>A0ABM7WG12_9ACTN</name>
<keyword evidence="4" id="KW-0560">Oxidoreductase</keyword>
<dbReference type="SUPFAM" id="SSF56425">
    <property type="entry name" value="Succinate dehydrogenase/fumarate reductase flavoprotein, catalytic domain"/>
    <property type="match status" value="1"/>
</dbReference>
<evidence type="ECO:0000256" key="5">
    <source>
        <dbReference type="SAM" id="MobiDB-lite"/>
    </source>
</evidence>
<keyword evidence="3" id="KW-0274">FAD</keyword>
<accession>A0ABM7WG12</accession>
<dbReference type="InterPro" id="IPR003953">
    <property type="entry name" value="FAD-dep_OxRdtase_2_FAD-bd"/>
</dbReference>
<keyword evidence="6" id="KW-0732">Signal</keyword>
<feature type="signal peptide" evidence="6">
    <location>
        <begin position="1"/>
        <end position="23"/>
    </location>
</feature>
<protein>
    <submittedName>
        <fullName evidence="8">FAD-binding dehydrogenase</fullName>
    </submittedName>
</protein>
<evidence type="ECO:0000256" key="1">
    <source>
        <dbReference type="ARBA" id="ARBA00001974"/>
    </source>
</evidence>
<feature type="region of interest" description="Disordered" evidence="5">
    <location>
        <begin position="35"/>
        <end position="63"/>
    </location>
</feature>
<keyword evidence="2" id="KW-0285">Flavoprotein</keyword>
<evidence type="ECO:0000313" key="8">
    <source>
        <dbReference type="EMBL" id="BDE95064.1"/>
    </source>
</evidence>
<evidence type="ECO:0000256" key="2">
    <source>
        <dbReference type="ARBA" id="ARBA00022630"/>
    </source>
</evidence>
<dbReference type="InterPro" id="IPR036188">
    <property type="entry name" value="FAD/NAD-bd_sf"/>
</dbReference>
<dbReference type="Gene3D" id="3.50.50.60">
    <property type="entry name" value="FAD/NAD(P)-binding domain"/>
    <property type="match status" value="1"/>
</dbReference>
<dbReference type="SUPFAM" id="SSF51905">
    <property type="entry name" value="FAD/NAD(P)-binding domain"/>
    <property type="match status" value="1"/>
</dbReference>
<dbReference type="Pfam" id="PF00890">
    <property type="entry name" value="FAD_binding_2"/>
    <property type="match status" value="1"/>
</dbReference>
<dbReference type="PROSITE" id="PS51257">
    <property type="entry name" value="PROKAR_LIPOPROTEIN"/>
    <property type="match status" value="1"/>
</dbReference>
<dbReference type="EMBL" id="AP025564">
    <property type="protein sequence ID" value="BDE95064.1"/>
    <property type="molecule type" value="Genomic_DNA"/>
</dbReference>
<dbReference type="InterPro" id="IPR050315">
    <property type="entry name" value="FAD-oxidoreductase_2"/>
</dbReference>
<feature type="compositionally biased region" description="Polar residues" evidence="5">
    <location>
        <begin position="43"/>
        <end position="56"/>
    </location>
</feature>
<evidence type="ECO:0000256" key="4">
    <source>
        <dbReference type="ARBA" id="ARBA00023002"/>
    </source>
</evidence>
<feature type="domain" description="FAD-dependent oxidoreductase 2 FAD-binding" evidence="7">
    <location>
        <begin position="78"/>
        <end position="552"/>
    </location>
</feature>
<comment type="cofactor">
    <cofactor evidence="1">
        <name>FAD</name>
        <dbReference type="ChEBI" id="CHEBI:57692"/>
    </cofactor>
</comment>
<evidence type="ECO:0000256" key="3">
    <source>
        <dbReference type="ARBA" id="ARBA00022827"/>
    </source>
</evidence>
<evidence type="ECO:0000259" key="7">
    <source>
        <dbReference type="Pfam" id="PF00890"/>
    </source>
</evidence>
<dbReference type="Proteomes" id="UP001320544">
    <property type="component" value="Chromosome"/>
</dbReference>
<dbReference type="InterPro" id="IPR006311">
    <property type="entry name" value="TAT_signal"/>
</dbReference>
<organism evidence="8 9">
    <name type="scientific">Raoultibacter timonensis</name>
    <dbReference type="NCBI Taxonomy" id="1907662"/>
    <lineage>
        <taxon>Bacteria</taxon>
        <taxon>Bacillati</taxon>
        <taxon>Actinomycetota</taxon>
        <taxon>Coriobacteriia</taxon>
        <taxon>Eggerthellales</taxon>
        <taxon>Eggerthellaceae</taxon>
        <taxon>Raoultibacter</taxon>
    </lineage>
</organism>
<dbReference type="PANTHER" id="PTHR43400">
    <property type="entry name" value="FUMARATE REDUCTASE"/>
    <property type="match status" value="1"/>
</dbReference>
<dbReference type="PANTHER" id="PTHR43400:SF10">
    <property type="entry name" value="3-OXOSTEROID 1-DEHYDROGENASE"/>
    <property type="match status" value="1"/>
</dbReference>
<sequence length="582" mass="62184">MNEIKQGLSRRAFLGLGATAAVAAGAAGLVGCAPGSGAETKEPSGQSAGQATSSPSGEPAFMAKPEVPSDVLETKSCDVLVIGLGISGIVAARAASEAGAKVIGIEKQAQIGTIGLSGDFGIYGSKIQQDLGMELASKEEVVNQLMKDMTFRPHASLLSYWYDHSGEDFDWLISESDYEVVPTSATPASGEKENVIRPKCYPVLEGYDRSKELFPFFNGSVTTEPSVGWCLESCQQIAEANGAELLFGMFAEQLITDDSGRVTGAYVHDKGGDYTQIDASKGVILCCGDISGNPEMLDYYVPWVEGIAPFYPNLDVKGDVANTGDGHRMGMWAGGHMEKGPLAPMTHHMGAALGVDAFLQLNVRGERFMNEDIPGQNIMDQLSTQPEMRAWQIIDSKWPEQLSVQGTGHGYVNYYIPESEADQWPAVVGEEMSASFSGYTTDSMFEAAITHKADTIEELVEMMGLPKETAIASINRYNELCAKGVDEDFGKDPRRLFPVETGPFYACEFGDAGMLVCMGGLDTDAECHALDDNMEPIPGLYVAGNTMGNRYKVEYPVTEAGISLATALVFGRLAGTKAAAGE</sequence>
<evidence type="ECO:0000313" key="9">
    <source>
        <dbReference type="Proteomes" id="UP001320544"/>
    </source>
</evidence>